<gene>
    <name evidence="2" type="ORF">HMPREF0298_1071</name>
</gene>
<dbReference type="STRING" id="525263.HMPREF0298_1071"/>
<dbReference type="EMBL" id="ACHJ01000103">
    <property type="protein sequence ID" value="EEI17133.1"/>
    <property type="molecule type" value="Genomic_DNA"/>
</dbReference>
<sequence length="298" mass="32108">MSDTTLVIGAGPVGTAVTDELIKRGREVFVLTRSGTAVRGARSLAGSAADPRDLQAAFDTSGANRVIDCMHAPYDAAVWRSTLIPAEKTVLGLAAEREIHVTFPESVYAFGERANTVTATSEVVATTGKPGIRAQLLIARTHANTPVCSVVASDLYGPGCGRTAVAHALIVEPLQRATRTMALIDSSALHPFTYLPDYARALVGASQNQLTGITITPTADSVCQREFAERAAYAGKLRAHTPLELKKWMLQFAGLFNRDIHGLVEMTWLWDSPRFVQGTYDWAPTDLDEGLHRTFEAA</sequence>
<dbReference type="AlphaFoldDB" id="C0XRK1"/>
<dbReference type="Pfam" id="PF01370">
    <property type="entry name" value="Epimerase"/>
    <property type="match status" value="1"/>
</dbReference>
<dbReference type="Gene3D" id="3.40.50.720">
    <property type="entry name" value="NAD(P)-binding Rossmann-like Domain"/>
    <property type="match status" value="1"/>
</dbReference>
<comment type="caution">
    <text evidence="2">The sequence shown here is derived from an EMBL/GenBank/DDBJ whole genome shotgun (WGS) entry which is preliminary data.</text>
</comment>
<dbReference type="InterPro" id="IPR036291">
    <property type="entry name" value="NAD(P)-bd_dom_sf"/>
</dbReference>
<dbReference type="SUPFAM" id="SSF51735">
    <property type="entry name" value="NAD(P)-binding Rossmann-fold domains"/>
    <property type="match status" value="1"/>
</dbReference>
<keyword evidence="3" id="KW-1185">Reference proteome</keyword>
<evidence type="ECO:0000313" key="2">
    <source>
        <dbReference type="EMBL" id="EEI17133.1"/>
    </source>
</evidence>
<protein>
    <recommendedName>
        <fullName evidence="1">NAD-dependent epimerase/dehydratase domain-containing protein</fullName>
    </recommendedName>
</protein>
<proteinExistence type="predicted"/>
<evidence type="ECO:0000259" key="1">
    <source>
        <dbReference type="Pfam" id="PF01370"/>
    </source>
</evidence>
<evidence type="ECO:0000313" key="3">
    <source>
        <dbReference type="Proteomes" id="UP000006196"/>
    </source>
</evidence>
<feature type="domain" description="NAD-dependent epimerase/dehydratase" evidence="1">
    <location>
        <begin position="6"/>
        <end position="208"/>
    </location>
</feature>
<reference evidence="2" key="1">
    <citation type="submission" date="2009-01" db="EMBL/GenBank/DDBJ databases">
        <authorList>
            <person name="Qin X."/>
            <person name="Bachman B."/>
            <person name="Battles P."/>
            <person name="Bell A."/>
            <person name="Bess C."/>
            <person name="Bickham C."/>
            <person name="Chaboub L."/>
            <person name="Chen D."/>
            <person name="Coyle M."/>
            <person name="Deiros D.R."/>
            <person name="Dinh H."/>
            <person name="Forbes L."/>
            <person name="Fowler G."/>
            <person name="Francisco L."/>
            <person name="Fu Q."/>
            <person name="Gubbala S."/>
            <person name="Hale W."/>
            <person name="Han Y."/>
            <person name="Hemphill L."/>
            <person name="Highlander S.K."/>
            <person name="Hirani K."/>
            <person name="Hogues M."/>
            <person name="Jackson L."/>
            <person name="Jakkamsetti A."/>
            <person name="Javaid M."/>
            <person name="Jiang H."/>
            <person name="Korchina V."/>
            <person name="Kovar C."/>
            <person name="Lara F."/>
            <person name="Lee S."/>
            <person name="Mata R."/>
            <person name="Mathew T."/>
            <person name="Moen C."/>
            <person name="Morales K."/>
            <person name="Munidasa M."/>
            <person name="Nazareth L."/>
            <person name="Ngo R."/>
            <person name="Nguyen L."/>
            <person name="Okwuonu G."/>
            <person name="Ongeri F."/>
            <person name="Patil S."/>
            <person name="Petrosino J."/>
            <person name="Pham C."/>
            <person name="Pham P."/>
            <person name="Pu L.-L."/>
            <person name="Puazo M."/>
            <person name="Raj R."/>
            <person name="Reid J."/>
            <person name="Rouhana J."/>
            <person name="Saada N."/>
            <person name="Shang Y."/>
            <person name="Simmons D."/>
            <person name="Thornton R."/>
            <person name="Warren J."/>
            <person name="Weissenberger G."/>
            <person name="Zhang J."/>
            <person name="Zhang L."/>
            <person name="Zhou C."/>
            <person name="Zhu D."/>
            <person name="Muzny D."/>
            <person name="Worley K."/>
            <person name="Gibbs R."/>
        </authorList>
    </citation>
    <scope>NUCLEOTIDE SEQUENCE [LARGE SCALE GENOMIC DNA]</scope>
    <source>
        <strain evidence="2">DSM 44291</strain>
    </source>
</reference>
<dbReference type="OrthoDB" id="8205493at2"/>
<dbReference type="Proteomes" id="UP000006196">
    <property type="component" value="Unassembled WGS sequence"/>
</dbReference>
<name>C0XRK1_CORLD</name>
<dbReference type="RefSeq" id="WP_006839796.1">
    <property type="nucleotide sequence ID" value="NZ_GG667192.1"/>
</dbReference>
<dbReference type="HOGENOM" id="CLU_049717_1_0_11"/>
<dbReference type="InterPro" id="IPR001509">
    <property type="entry name" value="Epimerase_deHydtase"/>
</dbReference>
<dbReference type="eggNOG" id="COG0451">
    <property type="taxonomic scope" value="Bacteria"/>
</dbReference>
<organism evidence="2 3">
    <name type="scientific">Corynebacterium lipophiloflavum (strain ATCC 700352 / DSM 44291 / CCUG 37336 / JCM 10383 / DMMZ 1944)</name>
    <dbReference type="NCBI Taxonomy" id="525263"/>
    <lineage>
        <taxon>Bacteria</taxon>
        <taxon>Bacillati</taxon>
        <taxon>Actinomycetota</taxon>
        <taxon>Actinomycetes</taxon>
        <taxon>Mycobacteriales</taxon>
        <taxon>Corynebacteriaceae</taxon>
        <taxon>Corynebacterium</taxon>
    </lineage>
</organism>
<accession>C0XRK1</accession>